<dbReference type="Gene3D" id="3.90.25.10">
    <property type="entry name" value="UDP-galactose 4-epimerase, domain 1"/>
    <property type="match status" value="1"/>
</dbReference>
<dbReference type="EMBL" id="JAKELL010000004">
    <property type="protein sequence ID" value="KAH8999508.1"/>
    <property type="molecule type" value="Genomic_DNA"/>
</dbReference>
<keyword evidence="2" id="KW-0560">Oxidoreductase</keyword>
<evidence type="ECO:0000259" key="3">
    <source>
        <dbReference type="Pfam" id="PF05368"/>
    </source>
</evidence>
<dbReference type="InterPro" id="IPR036291">
    <property type="entry name" value="NAD(P)-bd_dom_sf"/>
</dbReference>
<dbReference type="PANTHER" id="PTHR47706">
    <property type="entry name" value="NMRA-LIKE FAMILY PROTEIN"/>
    <property type="match status" value="1"/>
</dbReference>
<dbReference type="Proteomes" id="UP001201163">
    <property type="component" value="Unassembled WGS sequence"/>
</dbReference>
<accession>A0AAD4QHD6</accession>
<dbReference type="InterPro" id="IPR051609">
    <property type="entry name" value="NmrA/Isoflavone_reductase-like"/>
</dbReference>
<protein>
    <submittedName>
        <fullName evidence="4">NAD-P-binding protein</fullName>
    </submittedName>
</protein>
<dbReference type="InterPro" id="IPR008030">
    <property type="entry name" value="NmrA-like"/>
</dbReference>
<dbReference type="SUPFAM" id="SSF51735">
    <property type="entry name" value="NAD(P)-binding Rossmann-fold domains"/>
    <property type="match status" value="1"/>
</dbReference>
<evidence type="ECO:0000313" key="4">
    <source>
        <dbReference type="EMBL" id="KAH8999508.1"/>
    </source>
</evidence>
<proteinExistence type="predicted"/>
<dbReference type="Pfam" id="PF05368">
    <property type="entry name" value="NmrA"/>
    <property type="match status" value="1"/>
</dbReference>
<dbReference type="AlphaFoldDB" id="A0AAD4QHD6"/>
<keyword evidence="5" id="KW-1185">Reference proteome</keyword>
<sequence length="274" mass="29339">MSGYKNFAVVGAGEIGSFIIRQLLTDKAAGTVNDVVVLTRQGSKTSVDPAAKLIPVDYSDKESIKTALTGVDVVISTVALTALNLQPGIAEAAKEVGVKLFVPSEFGGPTVGPKGGSLSMKASVQEQLKAIGIPYALFWTGPFADFIWVDTSGLDVLSGKVFVGGDGSNPIPFTSRLDIARYLSYVLTHLPADQLKNRSFSIRGDTKEYEAKTGKRVEVTYIPVSELDARLASNPQDVVASLQKIWATPYHPETDNHLYPDWNPSSVVDNIPLA</sequence>
<evidence type="ECO:0000256" key="2">
    <source>
        <dbReference type="ARBA" id="ARBA00023002"/>
    </source>
</evidence>
<evidence type="ECO:0000256" key="1">
    <source>
        <dbReference type="ARBA" id="ARBA00022857"/>
    </source>
</evidence>
<keyword evidence="1" id="KW-0521">NADP</keyword>
<dbReference type="GO" id="GO:0016491">
    <property type="term" value="F:oxidoreductase activity"/>
    <property type="evidence" value="ECO:0007669"/>
    <property type="project" value="UniProtKB-KW"/>
</dbReference>
<reference evidence="4" key="1">
    <citation type="submission" date="2022-01" db="EMBL/GenBank/DDBJ databases">
        <title>Comparative genomics reveals a dynamic genome evolution in the ectomycorrhizal milk-cap (Lactarius) mushrooms.</title>
        <authorList>
            <consortium name="DOE Joint Genome Institute"/>
            <person name="Lebreton A."/>
            <person name="Tang N."/>
            <person name="Kuo A."/>
            <person name="LaButti K."/>
            <person name="Drula E."/>
            <person name="Barry K."/>
            <person name="Clum A."/>
            <person name="Lipzen A."/>
            <person name="Mousain D."/>
            <person name="Ng V."/>
            <person name="Wang R."/>
            <person name="Wang X."/>
            <person name="Dai Y."/>
            <person name="Henrissat B."/>
            <person name="Grigoriev I.V."/>
            <person name="Guerin-Laguette A."/>
            <person name="Yu F."/>
            <person name="Martin F.M."/>
        </authorList>
    </citation>
    <scope>NUCLEOTIDE SEQUENCE</scope>
    <source>
        <strain evidence="4">QP</strain>
    </source>
</reference>
<organism evidence="4 5">
    <name type="scientific">Lactarius akahatsu</name>
    <dbReference type="NCBI Taxonomy" id="416441"/>
    <lineage>
        <taxon>Eukaryota</taxon>
        <taxon>Fungi</taxon>
        <taxon>Dikarya</taxon>
        <taxon>Basidiomycota</taxon>
        <taxon>Agaricomycotina</taxon>
        <taxon>Agaricomycetes</taxon>
        <taxon>Russulales</taxon>
        <taxon>Russulaceae</taxon>
        <taxon>Lactarius</taxon>
    </lineage>
</organism>
<dbReference type="Gene3D" id="3.40.50.720">
    <property type="entry name" value="NAD(P)-binding Rossmann-like Domain"/>
    <property type="match status" value="1"/>
</dbReference>
<dbReference type="PANTHER" id="PTHR47706:SF9">
    <property type="entry name" value="NMRA-LIKE DOMAIN-CONTAINING PROTEIN-RELATED"/>
    <property type="match status" value="1"/>
</dbReference>
<gene>
    <name evidence="4" type="ORF">EDB92DRAFT_1834495</name>
</gene>
<name>A0AAD4QHD6_9AGAM</name>
<feature type="domain" description="NmrA-like" evidence="3">
    <location>
        <begin position="8"/>
        <end position="242"/>
    </location>
</feature>
<evidence type="ECO:0000313" key="5">
    <source>
        <dbReference type="Proteomes" id="UP001201163"/>
    </source>
</evidence>
<comment type="caution">
    <text evidence="4">The sequence shown here is derived from an EMBL/GenBank/DDBJ whole genome shotgun (WGS) entry which is preliminary data.</text>
</comment>